<gene>
    <name evidence="1" type="ORF">ACJIZ3_003227</name>
</gene>
<evidence type="ECO:0000313" key="1">
    <source>
        <dbReference type="EMBL" id="KAL3845824.1"/>
    </source>
</evidence>
<accession>A0ABD3U8M3</accession>
<organism evidence="1 2">
    <name type="scientific">Penstemon smallii</name>
    <dbReference type="NCBI Taxonomy" id="265156"/>
    <lineage>
        <taxon>Eukaryota</taxon>
        <taxon>Viridiplantae</taxon>
        <taxon>Streptophyta</taxon>
        <taxon>Embryophyta</taxon>
        <taxon>Tracheophyta</taxon>
        <taxon>Spermatophyta</taxon>
        <taxon>Magnoliopsida</taxon>
        <taxon>eudicotyledons</taxon>
        <taxon>Gunneridae</taxon>
        <taxon>Pentapetalae</taxon>
        <taxon>asterids</taxon>
        <taxon>lamiids</taxon>
        <taxon>Lamiales</taxon>
        <taxon>Plantaginaceae</taxon>
        <taxon>Cheloneae</taxon>
        <taxon>Penstemon</taxon>
    </lineage>
</organism>
<dbReference type="AlphaFoldDB" id="A0ABD3U8M3"/>
<keyword evidence="2" id="KW-1185">Reference proteome</keyword>
<proteinExistence type="predicted"/>
<evidence type="ECO:0000313" key="2">
    <source>
        <dbReference type="Proteomes" id="UP001634393"/>
    </source>
</evidence>
<reference evidence="1 2" key="1">
    <citation type="submission" date="2024-12" db="EMBL/GenBank/DDBJ databases">
        <title>The unique morphological basis and parallel evolutionary history of personate flowers in Penstemon.</title>
        <authorList>
            <person name="Depatie T.H."/>
            <person name="Wessinger C.A."/>
        </authorList>
    </citation>
    <scope>NUCLEOTIDE SEQUENCE [LARGE SCALE GENOMIC DNA]</scope>
    <source>
        <strain evidence="1">WTNN_2</strain>
        <tissue evidence="1">Leaf</tissue>
    </source>
</reference>
<name>A0ABD3U8M3_9LAMI</name>
<dbReference type="Proteomes" id="UP001634393">
    <property type="component" value="Unassembled WGS sequence"/>
</dbReference>
<sequence>MGQGGKKIVEKDRRYNVDPSLVFNNAGLLTRRKEPQNVQVFSQTQIVEFSCLD</sequence>
<dbReference type="EMBL" id="JBJXBP010000002">
    <property type="protein sequence ID" value="KAL3845824.1"/>
    <property type="molecule type" value="Genomic_DNA"/>
</dbReference>
<comment type="caution">
    <text evidence="1">The sequence shown here is derived from an EMBL/GenBank/DDBJ whole genome shotgun (WGS) entry which is preliminary data.</text>
</comment>
<protein>
    <submittedName>
        <fullName evidence="1">Uncharacterized protein</fullName>
    </submittedName>
</protein>